<sequence length="67" mass="7203">MFHAGRTELSVNCMPISNRAGRLVMKAGDVDRHRSPNAMQAGQLCARATATASDKPRRPVAALLAEQ</sequence>
<dbReference type="Proteomes" id="UP000233458">
    <property type="component" value="Chromosome"/>
</dbReference>
<proteinExistence type="predicted"/>
<gene>
    <name evidence="1" type="ORF">CSC3H3_15975</name>
</gene>
<reference evidence="1 2" key="1">
    <citation type="submission" date="2017-10" db="EMBL/GenBank/DDBJ databases">
        <title>Biodiversity and function of Thalassospira species in the particle-attached aromatic-hydrocarbon-degrading consortia from the surface seawater of the China South Sea.</title>
        <authorList>
            <person name="Dong C."/>
            <person name="Liu R."/>
            <person name="Shao Z."/>
        </authorList>
    </citation>
    <scope>NUCLEOTIDE SEQUENCE [LARGE SCALE GENOMIC DNA]</scope>
    <source>
        <strain evidence="1 2">CSC3H3</strain>
    </source>
</reference>
<protein>
    <submittedName>
        <fullName evidence="1">Uncharacterized protein</fullName>
    </submittedName>
</protein>
<evidence type="ECO:0000313" key="2">
    <source>
        <dbReference type="Proteomes" id="UP000233458"/>
    </source>
</evidence>
<name>A0ABM6QBZ3_9PROT</name>
<evidence type="ECO:0000313" key="1">
    <source>
        <dbReference type="EMBL" id="AUG54054.1"/>
    </source>
</evidence>
<keyword evidence="2" id="KW-1185">Reference proteome</keyword>
<dbReference type="EMBL" id="CP024199">
    <property type="protein sequence ID" value="AUG54054.1"/>
    <property type="molecule type" value="Genomic_DNA"/>
</dbReference>
<organism evidence="1 2">
    <name type="scientific">Thalassospira marina</name>
    <dbReference type="NCBI Taxonomy" id="2048283"/>
    <lineage>
        <taxon>Bacteria</taxon>
        <taxon>Pseudomonadati</taxon>
        <taxon>Pseudomonadota</taxon>
        <taxon>Alphaproteobacteria</taxon>
        <taxon>Rhodospirillales</taxon>
        <taxon>Thalassospiraceae</taxon>
        <taxon>Thalassospira</taxon>
    </lineage>
</organism>
<accession>A0ABM6QBZ3</accession>